<evidence type="ECO:0000256" key="6">
    <source>
        <dbReference type="RuleBase" id="RU361157"/>
    </source>
</evidence>
<keyword evidence="6" id="KW-1003">Cell membrane</keyword>
<keyword evidence="5" id="KW-0046">Antibiotic resistance</keyword>
<dbReference type="RefSeq" id="WP_220564408.1">
    <property type="nucleotide sequence ID" value="NZ_CP074133.1"/>
</dbReference>
<comment type="subcellular location">
    <subcellularLocation>
        <location evidence="6">Cell membrane</location>
        <topology evidence="6">Multi-pass membrane protein</topology>
    </subcellularLocation>
    <subcellularLocation>
        <location evidence="1">Membrane</location>
        <topology evidence="1">Multi-pass membrane protein</topology>
    </subcellularLocation>
</comment>
<evidence type="ECO:0000256" key="2">
    <source>
        <dbReference type="ARBA" id="ARBA00022692"/>
    </source>
</evidence>
<organism evidence="9 10">
    <name type="scientific">Nocardiopsis changdeensis</name>
    <dbReference type="NCBI Taxonomy" id="2831969"/>
    <lineage>
        <taxon>Bacteria</taxon>
        <taxon>Bacillati</taxon>
        <taxon>Actinomycetota</taxon>
        <taxon>Actinomycetes</taxon>
        <taxon>Streptosporangiales</taxon>
        <taxon>Nocardiopsidaceae</taxon>
        <taxon>Nocardiopsis</taxon>
    </lineage>
</organism>
<accession>A0ABX8BS29</accession>
<evidence type="ECO:0000256" key="1">
    <source>
        <dbReference type="ARBA" id="ARBA00004141"/>
    </source>
</evidence>
<evidence type="ECO:0000313" key="9">
    <source>
        <dbReference type="EMBL" id="QUX23183.1"/>
    </source>
</evidence>
<dbReference type="PANTHER" id="PTHR43027">
    <property type="entry name" value="DOXORUBICIN RESISTANCE ABC TRANSPORTER PERMEASE PROTEIN DRRC-RELATED"/>
    <property type="match status" value="1"/>
</dbReference>
<dbReference type="PIRSF" id="PIRSF006648">
    <property type="entry name" value="DrrB"/>
    <property type="match status" value="1"/>
</dbReference>
<keyword evidence="3 6" id="KW-1133">Transmembrane helix</keyword>
<dbReference type="Pfam" id="PF01061">
    <property type="entry name" value="ABC2_membrane"/>
    <property type="match status" value="1"/>
</dbReference>
<evidence type="ECO:0000259" key="8">
    <source>
        <dbReference type="PROSITE" id="PS51012"/>
    </source>
</evidence>
<keyword evidence="2 6" id="KW-0812">Transmembrane</keyword>
<dbReference type="InterPro" id="IPR052902">
    <property type="entry name" value="ABC-2_transporter"/>
</dbReference>
<dbReference type="EMBL" id="CP074133">
    <property type="protein sequence ID" value="QUX23183.1"/>
    <property type="molecule type" value="Genomic_DNA"/>
</dbReference>
<dbReference type="InterPro" id="IPR000412">
    <property type="entry name" value="ABC_2_transport"/>
</dbReference>
<feature type="transmembrane region" description="Helical" evidence="6">
    <location>
        <begin position="126"/>
        <end position="150"/>
    </location>
</feature>
<evidence type="ECO:0000256" key="3">
    <source>
        <dbReference type="ARBA" id="ARBA00022989"/>
    </source>
</evidence>
<feature type="transmembrane region" description="Helical" evidence="6">
    <location>
        <begin position="52"/>
        <end position="69"/>
    </location>
</feature>
<dbReference type="InterPro" id="IPR047817">
    <property type="entry name" value="ABC2_TM_bact-type"/>
</dbReference>
<feature type="compositionally biased region" description="Low complexity" evidence="7">
    <location>
        <begin position="12"/>
        <end position="23"/>
    </location>
</feature>
<proteinExistence type="inferred from homology"/>
<feature type="transmembrane region" description="Helical" evidence="6">
    <location>
        <begin position="194"/>
        <end position="213"/>
    </location>
</feature>
<feature type="transmembrane region" description="Helical" evidence="6">
    <location>
        <begin position="260"/>
        <end position="282"/>
    </location>
</feature>
<evidence type="ECO:0000313" key="10">
    <source>
        <dbReference type="Proteomes" id="UP000676079"/>
    </source>
</evidence>
<dbReference type="Proteomes" id="UP000676079">
    <property type="component" value="Chromosome"/>
</dbReference>
<feature type="transmembrane region" description="Helical" evidence="6">
    <location>
        <begin position="81"/>
        <end position="105"/>
    </location>
</feature>
<keyword evidence="6" id="KW-0813">Transport</keyword>
<feature type="domain" description="ABC transmembrane type-2" evidence="8">
    <location>
        <begin position="50"/>
        <end position="289"/>
    </location>
</feature>
<gene>
    <name evidence="9" type="ORF">KGD84_01910</name>
</gene>
<name>A0ABX8BS29_9ACTN</name>
<protein>
    <recommendedName>
        <fullName evidence="6">Transport permease protein</fullName>
    </recommendedName>
</protein>
<reference evidence="9 10" key="1">
    <citation type="submission" date="2021-05" db="EMBL/GenBank/DDBJ databases">
        <title>Direct Submission.</title>
        <authorList>
            <person name="Li K."/>
            <person name="Gao J."/>
        </authorList>
    </citation>
    <scope>NUCLEOTIDE SEQUENCE [LARGE SCALE GENOMIC DNA]</scope>
    <source>
        <strain evidence="9 10">Mg02</strain>
    </source>
</reference>
<feature type="transmembrane region" description="Helical" evidence="6">
    <location>
        <begin position="162"/>
        <end position="182"/>
    </location>
</feature>
<comment type="similarity">
    <text evidence="6">Belongs to the ABC-2 integral membrane protein family.</text>
</comment>
<evidence type="ECO:0000256" key="5">
    <source>
        <dbReference type="ARBA" id="ARBA00023251"/>
    </source>
</evidence>
<dbReference type="PROSITE" id="PS51012">
    <property type="entry name" value="ABC_TM2"/>
    <property type="match status" value="1"/>
</dbReference>
<keyword evidence="10" id="KW-1185">Reference proteome</keyword>
<evidence type="ECO:0000256" key="7">
    <source>
        <dbReference type="SAM" id="MobiDB-lite"/>
    </source>
</evidence>
<dbReference type="InterPro" id="IPR013525">
    <property type="entry name" value="ABC2_TM"/>
</dbReference>
<keyword evidence="4 6" id="KW-0472">Membrane</keyword>
<sequence>MTHTLIPDTAREAAPAPADPATPEARRPSGLFQQVSVLARTEFRLFLRYKTALMYLALPGAFLLPFAVMEPTELVPGVLSVHYLLPGTLVAIATTLGLVHPANVLTMRREALVLKRLRVSGVRPAAVHTSMVALVTLLCLVVGAVFLALVGVMADRLPADPVMMALGLLLSSVSMALLGTLISPLVRNGETAQMVSMVPMLGMLVLGGVMIPLDVMPDSLATVLRFLPIAPAVDMLRSGFLGADAFGSIQELHDAGFAELWVNALPAIGVQLFWIAVFAFLAHRFFRWDPRRS</sequence>
<feature type="region of interest" description="Disordered" evidence="7">
    <location>
        <begin position="1"/>
        <end position="26"/>
    </location>
</feature>
<evidence type="ECO:0000256" key="4">
    <source>
        <dbReference type="ARBA" id="ARBA00023136"/>
    </source>
</evidence>
<dbReference type="PANTHER" id="PTHR43027:SF2">
    <property type="entry name" value="TRANSPORT PERMEASE PROTEIN"/>
    <property type="match status" value="1"/>
</dbReference>